<feature type="transmembrane region" description="Helical" evidence="1">
    <location>
        <begin position="34"/>
        <end position="54"/>
    </location>
</feature>
<organism evidence="3 4">
    <name type="scientific">Microbacterium esteraromaticum</name>
    <dbReference type="NCBI Taxonomy" id="57043"/>
    <lineage>
        <taxon>Bacteria</taxon>
        <taxon>Bacillati</taxon>
        <taxon>Actinomycetota</taxon>
        <taxon>Actinomycetes</taxon>
        <taxon>Micrococcales</taxon>
        <taxon>Microbacteriaceae</taxon>
        <taxon>Microbacterium</taxon>
    </lineage>
</organism>
<evidence type="ECO:0000313" key="3">
    <source>
        <dbReference type="EMBL" id="MBN8205369.1"/>
    </source>
</evidence>
<dbReference type="InterPro" id="IPR029787">
    <property type="entry name" value="Nucleotide_cyclase"/>
</dbReference>
<keyword evidence="1" id="KW-0472">Membrane</keyword>
<evidence type="ECO:0000256" key="1">
    <source>
        <dbReference type="SAM" id="Phobius"/>
    </source>
</evidence>
<protein>
    <recommendedName>
        <fullName evidence="2">GGDEF domain-containing protein</fullName>
    </recommendedName>
</protein>
<dbReference type="RefSeq" id="WP_179411604.1">
    <property type="nucleotide sequence ID" value="NZ_CP063379.1"/>
</dbReference>
<feature type="transmembrane region" description="Helical" evidence="1">
    <location>
        <begin position="117"/>
        <end position="136"/>
    </location>
</feature>
<feature type="transmembrane region" description="Helical" evidence="1">
    <location>
        <begin position="190"/>
        <end position="209"/>
    </location>
</feature>
<feature type="transmembrane region" description="Helical" evidence="1">
    <location>
        <begin position="60"/>
        <end position="78"/>
    </location>
</feature>
<feature type="domain" description="GGDEF" evidence="2">
    <location>
        <begin position="239"/>
        <end position="370"/>
    </location>
</feature>
<name>A0A939DVV8_9MICO</name>
<dbReference type="EMBL" id="JAEMWU010000001">
    <property type="protein sequence ID" value="MBN8205369.1"/>
    <property type="molecule type" value="Genomic_DNA"/>
</dbReference>
<reference evidence="3" key="1">
    <citation type="submission" date="2020-12" db="EMBL/GenBank/DDBJ databases">
        <title>PHA producing bacteria isolated from mangrove.</title>
        <authorList>
            <person name="Zheng W."/>
            <person name="Yu S."/>
            <person name="Huang Y."/>
        </authorList>
    </citation>
    <scope>NUCLEOTIDE SEQUENCE</scope>
    <source>
        <strain evidence="3">GN8-5</strain>
    </source>
</reference>
<keyword evidence="1" id="KW-1133">Transmembrane helix</keyword>
<dbReference type="Gene3D" id="3.30.70.270">
    <property type="match status" value="1"/>
</dbReference>
<feature type="transmembrane region" description="Helical" evidence="1">
    <location>
        <begin position="90"/>
        <end position="111"/>
    </location>
</feature>
<gene>
    <name evidence="3" type="ORF">JF543_05290</name>
</gene>
<dbReference type="SUPFAM" id="SSF55073">
    <property type="entry name" value="Nucleotide cyclase"/>
    <property type="match status" value="1"/>
</dbReference>
<dbReference type="Proteomes" id="UP000664385">
    <property type="component" value="Unassembled WGS sequence"/>
</dbReference>
<keyword evidence="1" id="KW-0812">Transmembrane</keyword>
<accession>A0A939DVV8</accession>
<feature type="transmembrane region" description="Helical" evidence="1">
    <location>
        <begin position="6"/>
        <end position="27"/>
    </location>
</feature>
<dbReference type="PROSITE" id="PS50887">
    <property type="entry name" value="GGDEF"/>
    <property type="match status" value="1"/>
</dbReference>
<sequence length="373" mass="40516">MITALPTVTVIALATLALVVYIGLGFLPRPSHAAALWSGAFAVAMVGSYVWLTYEVSSSSLARAVGAGLVLAPMPLLWSGLRAYRRRRPYVWVAVAFLFSVPLVLLLASPFDLFGVAFRGAFTLMAVFAALTFVELVRLGPRLRDEALPLIGISLLFIAFAALFIANGVLVAIGEVGNADGTQFLRTLNTIGMAVYIVCALTTTLLLTVRADDTAISPRNTFERTARGRLDRARSRGDDWWSVLDIRLDDPDDLRRASSTAAFNAVTRKLMRDVDESFPADADIERVNPTRFVVLLPRPQGAVRALLAELLERVSTEEDGQAVPLRLTASVGWVPATAGDYDFTLLLQRASDAAELAASQGGDRWERVHGQER</sequence>
<feature type="transmembrane region" description="Helical" evidence="1">
    <location>
        <begin position="148"/>
        <end position="170"/>
    </location>
</feature>
<dbReference type="AlphaFoldDB" id="A0A939DVV8"/>
<evidence type="ECO:0000313" key="4">
    <source>
        <dbReference type="Proteomes" id="UP000664385"/>
    </source>
</evidence>
<dbReference type="InterPro" id="IPR000160">
    <property type="entry name" value="GGDEF_dom"/>
</dbReference>
<comment type="caution">
    <text evidence="3">The sequence shown here is derived from an EMBL/GenBank/DDBJ whole genome shotgun (WGS) entry which is preliminary data.</text>
</comment>
<proteinExistence type="predicted"/>
<evidence type="ECO:0000259" key="2">
    <source>
        <dbReference type="PROSITE" id="PS50887"/>
    </source>
</evidence>
<dbReference type="InterPro" id="IPR043128">
    <property type="entry name" value="Rev_trsase/Diguanyl_cyclase"/>
</dbReference>